<accession>I2C9L3</accession>
<evidence type="ECO:0000313" key="2">
    <source>
        <dbReference type="Proteomes" id="UP000002878"/>
    </source>
</evidence>
<dbReference type="AlphaFoldDB" id="I2C9L3"/>
<dbReference type="KEGG" id="bqy:MUS_3466"/>
<protein>
    <submittedName>
        <fullName evidence="1">Uncharacterized protein</fullName>
    </submittedName>
</protein>
<name>I2C9L3_BACAY</name>
<dbReference type="HOGENOM" id="CLU_3021979_0_0_9"/>
<evidence type="ECO:0000313" key="1">
    <source>
        <dbReference type="EMBL" id="AFJ63337.1"/>
    </source>
</evidence>
<sequence length="55" mass="6483">MRTLSKYLREPGDWAQDSGMARRKQGSMDTHNAYGGLLPEKTFVIHEYRRRDNEL</sequence>
<dbReference type="EMBL" id="CP003332">
    <property type="protein sequence ID" value="AFJ63337.1"/>
    <property type="molecule type" value="Genomic_DNA"/>
</dbReference>
<dbReference type="Proteomes" id="UP000002878">
    <property type="component" value="Chromosome"/>
</dbReference>
<organism evidence="1 2">
    <name type="scientific">Bacillus amyloliquefaciens (strain Y2)</name>
    <name type="common">Bacillus amyloliquefaciens subsp. plantarum (strain B9601-Y2)</name>
    <dbReference type="NCBI Taxonomy" id="1155777"/>
    <lineage>
        <taxon>Bacteria</taxon>
        <taxon>Bacillati</taxon>
        <taxon>Bacillota</taxon>
        <taxon>Bacilli</taxon>
        <taxon>Bacillales</taxon>
        <taxon>Bacillaceae</taxon>
        <taxon>Bacillus</taxon>
        <taxon>Bacillus amyloliquefaciens group</taxon>
    </lineage>
</organism>
<gene>
    <name evidence="1" type="ORF">MUS_3466</name>
</gene>
<reference evidence="1 2" key="1">
    <citation type="journal article" date="2012" name="J. Biotechnol.">
        <title>Genome sequence of the plant growth promoting strain Bacillus amyloliquefaciens subsp. plantarum B9601-Y2 and expression of mersacidin and other secondary metabolites.</title>
        <authorList>
            <person name="He P."/>
            <person name="Hao K."/>
            <person name="Blom J."/>
            <person name="Ruckert C."/>
            <person name="Vater J."/>
            <person name="Mao Z."/>
            <person name="Wu Y."/>
            <person name="Hou M."/>
            <person name="He P."/>
            <person name="He Y."/>
            <person name="Borriss R."/>
        </authorList>
    </citation>
    <scope>NUCLEOTIDE SEQUENCE [LARGE SCALE GENOMIC DNA]</scope>
    <source>
        <strain evidence="1">Y2</strain>
    </source>
</reference>
<proteinExistence type="predicted"/>